<accession>A0A4R5MI13</accession>
<dbReference type="RefSeq" id="WP_133263727.1">
    <property type="nucleotide sequence ID" value="NZ_SJCY01000015.1"/>
</dbReference>
<evidence type="ECO:0000313" key="2">
    <source>
        <dbReference type="Proteomes" id="UP000295668"/>
    </source>
</evidence>
<dbReference type="EMBL" id="SJCY01000015">
    <property type="protein sequence ID" value="TDG34946.1"/>
    <property type="molecule type" value="Genomic_DNA"/>
</dbReference>
<reference evidence="1 2" key="1">
    <citation type="submission" date="2019-02" db="EMBL/GenBank/DDBJ databases">
        <title>Pedobacter sp. nov., a novel speices isolated from soil of pinguins habitat in Antarcitica.</title>
        <authorList>
            <person name="He R.-H."/>
        </authorList>
    </citation>
    <scope>NUCLEOTIDE SEQUENCE [LARGE SCALE GENOMIC DNA]</scope>
    <source>
        <strain evidence="1 2">E01020</strain>
    </source>
</reference>
<dbReference type="OrthoDB" id="123018at117747"/>
<evidence type="ECO:0000313" key="1">
    <source>
        <dbReference type="EMBL" id="TDG34946.1"/>
    </source>
</evidence>
<name>A0A4R5MI13_9SPHI</name>
<keyword evidence="2" id="KW-1185">Reference proteome</keyword>
<gene>
    <name evidence="1" type="ORF">EZJ43_16005</name>
</gene>
<organism evidence="1 2">
    <name type="scientific">Pedobacter changchengzhani</name>
    <dbReference type="NCBI Taxonomy" id="2529274"/>
    <lineage>
        <taxon>Bacteria</taxon>
        <taxon>Pseudomonadati</taxon>
        <taxon>Bacteroidota</taxon>
        <taxon>Sphingobacteriia</taxon>
        <taxon>Sphingobacteriales</taxon>
        <taxon>Sphingobacteriaceae</taxon>
        <taxon>Pedobacter</taxon>
    </lineage>
</organism>
<evidence type="ECO:0008006" key="3">
    <source>
        <dbReference type="Google" id="ProtNLM"/>
    </source>
</evidence>
<dbReference type="Proteomes" id="UP000295668">
    <property type="component" value="Unassembled WGS sequence"/>
</dbReference>
<dbReference type="AlphaFoldDB" id="A0A4R5MI13"/>
<protein>
    <recommendedName>
        <fullName evidence="3">TonB C-terminal domain-containing protein</fullName>
    </recommendedName>
</protein>
<proteinExistence type="predicted"/>
<comment type="caution">
    <text evidence="1">The sequence shown here is derived from an EMBL/GenBank/DDBJ whole genome shotgun (WGS) entry which is preliminary data.</text>
</comment>
<sequence>MAIYPYDFKFIYNPDSASYYSLIKVVVKKDGFVKDIKSITGDSKALKKVYNDYFVNIFNWKSRLPKINPNNKIEDITLFFEIMPYTSIKKNLKR</sequence>